<organism evidence="3 4">
    <name type="scientific">Algisphaera agarilytica</name>
    <dbReference type="NCBI Taxonomy" id="1385975"/>
    <lineage>
        <taxon>Bacteria</taxon>
        <taxon>Pseudomonadati</taxon>
        <taxon>Planctomycetota</taxon>
        <taxon>Phycisphaerae</taxon>
        <taxon>Phycisphaerales</taxon>
        <taxon>Phycisphaeraceae</taxon>
        <taxon>Algisphaera</taxon>
    </lineage>
</organism>
<evidence type="ECO:0000313" key="4">
    <source>
        <dbReference type="Proteomes" id="UP000541810"/>
    </source>
</evidence>
<dbReference type="AlphaFoldDB" id="A0A7X0H808"/>
<feature type="modified residue" description="4-aspartylphosphate" evidence="1">
    <location>
        <position position="52"/>
    </location>
</feature>
<reference evidence="3 4" key="1">
    <citation type="submission" date="2020-08" db="EMBL/GenBank/DDBJ databases">
        <title>Genomic Encyclopedia of Type Strains, Phase IV (KMG-IV): sequencing the most valuable type-strain genomes for metagenomic binning, comparative biology and taxonomic classification.</title>
        <authorList>
            <person name="Goeker M."/>
        </authorList>
    </citation>
    <scope>NUCLEOTIDE SEQUENCE [LARGE SCALE GENOMIC DNA]</scope>
    <source>
        <strain evidence="3 4">DSM 103725</strain>
    </source>
</reference>
<dbReference type="GO" id="GO:0000160">
    <property type="term" value="P:phosphorelay signal transduction system"/>
    <property type="evidence" value="ECO:0007669"/>
    <property type="project" value="InterPro"/>
</dbReference>
<feature type="domain" description="Response regulatory" evidence="2">
    <location>
        <begin position="2"/>
        <end position="117"/>
    </location>
</feature>
<dbReference type="Gene3D" id="3.40.50.2300">
    <property type="match status" value="1"/>
</dbReference>
<evidence type="ECO:0000313" key="3">
    <source>
        <dbReference type="EMBL" id="MBB6429801.1"/>
    </source>
</evidence>
<proteinExistence type="predicted"/>
<name>A0A7X0H808_9BACT</name>
<dbReference type="Proteomes" id="UP000541810">
    <property type="component" value="Unassembled WGS sequence"/>
</dbReference>
<dbReference type="Pfam" id="PF00072">
    <property type="entry name" value="Response_reg"/>
    <property type="match status" value="1"/>
</dbReference>
<gene>
    <name evidence="3" type="ORF">HNQ40_001607</name>
</gene>
<evidence type="ECO:0000256" key="1">
    <source>
        <dbReference type="PROSITE-ProRule" id="PRU00169"/>
    </source>
</evidence>
<dbReference type="PANTHER" id="PTHR43228:SF1">
    <property type="entry name" value="TWO-COMPONENT RESPONSE REGULATOR ARR22"/>
    <property type="match status" value="1"/>
</dbReference>
<keyword evidence="1" id="KW-0597">Phosphoprotein</keyword>
<dbReference type="SMART" id="SM00448">
    <property type="entry name" value="REC"/>
    <property type="match status" value="1"/>
</dbReference>
<comment type="caution">
    <text evidence="3">The sequence shown here is derived from an EMBL/GenBank/DDBJ whole genome shotgun (WGS) entry which is preliminary data.</text>
</comment>
<dbReference type="InterPro" id="IPR001789">
    <property type="entry name" value="Sig_transdc_resp-reg_receiver"/>
</dbReference>
<dbReference type="InterPro" id="IPR011006">
    <property type="entry name" value="CheY-like_superfamily"/>
</dbReference>
<sequence length="122" mass="13551">MKVLLVDDSKTMRNIQRGILTQLGYSQIEEAVDGQDALDKVTSFCPELILLDWNMPNMDGITFIKEYRSSGATTPVIMVTTEAEKSRVVEAIKAGVNNYVVKPFTPDILSQRIQETLSRAAA</sequence>
<keyword evidence="4" id="KW-1185">Reference proteome</keyword>
<dbReference type="PANTHER" id="PTHR43228">
    <property type="entry name" value="TWO-COMPONENT RESPONSE REGULATOR"/>
    <property type="match status" value="1"/>
</dbReference>
<dbReference type="RefSeq" id="WP_184677363.1">
    <property type="nucleotide sequence ID" value="NZ_JACHGY010000001.1"/>
</dbReference>
<accession>A0A7X0H808</accession>
<dbReference type="InterPro" id="IPR052048">
    <property type="entry name" value="ST_Response_Regulator"/>
</dbReference>
<protein>
    <submittedName>
        <fullName evidence="3">Two-component system chemotaxis response regulator CheY</fullName>
    </submittedName>
</protein>
<dbReference type="SUPFAM" id="SSF52172">
    <property type="entry name" value="CheY-like"/>
    <property type="match status" value="1"/>
</dbReference>
<dbReference type="PROSITE" id="PS50110">
    <property type="entry name" value="RESPONSE_REGULATORY"/>
    <property type="match status" value="1"/>
</dbReference>
<dbReference type="EMBL" id="JACHGY010000001">
    <property type="protein sequence ID" value="MBB6429801.1"/>
    <property type="molecule type" value="Genomic_DNA"/>
</dbReference>
<evidence type="ECO:0000259" key="2">
    <source>
        <dbReference type="PROSITE" id="PS50110"/>
    </source>
</evidence>